<protein>
    <recommendedName>
        <fullName evidence="10">Fluoride-specific ion channel FluC</fullName>
    </recommendedName>
</protein>
<keyword evidence="4 10" id="KW-1133">Transmembrane helix</keyword>
<keyword evidence="10" id="KW-0406">Ion transport</keyword>
<evidence type="ECO:0000256" key="1">
    <source>
        <dbReference type="ARBA" id="ARBA00004651"/>
    </source>
</evidence>
<evidence type="ECO:0000256" key="4">
    <source>
        <dbReference type="ARBA" id="ARBA00022989"/>
    </source>
</evidence>
<reference evidence="11 12" key="1">
    <citation type="submission" date="2020-08" db="EMBL/GenBank/DDBJ databases">
        <title>Genomic Encyclopedia of Type Strains, Phase IV (KMG-IV): sequencing the most valuable type-strain genomes for metagenomic binning, comparative biology and taxonomic classification.</title>
        <authorList>
            <person name="Goeker M."/>
        </authorList>
    </citation>
    <scope>NUCLEOTIDE SEQUENCE [LARGE SCALE GENOMIC DNA]</scope>
    <source>
        <strain evidence="11 12">DSM 19612</strain>
    </source>
</reference>
<dbReference type="InterPro" id="IPR003691">
    <property type="entry name" value="FluC"/>
</dbReference>
<comment type="catalytic activity">
    <reaction evidence="8">
        <text>fluoride(in) = fluoride(out)</text>
        <dbReference type="Rhea" id="RHEA:76159"/>
        <dbReference type="ChEBI" id="CHEBI:17051"/>
    </reaction>
    <physiologicalReaction direction="left-to-right" evidence="8">
        <dbReference type="Rhea" id="RHEA:76160"/>
    </physiologicalReaction>
</comment>
<dbReference type="HAMAP" id="MF_00454">
    <property type="entry name" value="FluC"/>
    <property type="match status" value="1"/>
</dbReference>
<comment type="activity regulation">
    <text evidence="10">Na(+) is not transported, but it plays an essential structural role and its presence is essential for fluoride channel function.</text>
</comment>
<dbReference type="GO" id="GO:0005886">
    <property type="term" value="C:plasma membrane"/>
    <property type="evidence" value="ECO:0007669"/>
    <property type="project" value="UniProtKB-SubCell"/>
</dbReference>
<evidence type="ECO:0000256" key="10">
    <source>
        <dbReference type="HAMAP-Rule" id="MF_00454"/>
    </source>
</evidence>
<keyword evidence="2 10" id="KW-1003">Cell membrane</keyword>
<name>A0A841Q504_9BACI</name>
<feature type="transmembrane region" description="Helical" evidence="10">
    <location>
        <begin position="26"/>
        <end position="48"/>
    </location>
</feature>
<proteinExistence type="inferred from homology"/>
<dbReference type="NCBIfam" id="TIGR00494">
    <property type="entry name" value="crcB"/>
    <property type="match status" value="1"/>
</dbReference>
<sequence length="109" mass="11894">MIWIFVGGGIGALSRIMLSQMLNHSFFPYGTWLANIIGSCLLGIVVKIGVNDTVFLLLGIGFCGAFTTFSTFSLETIKLLEEKKWLKAGIYVSSSIVVSLVIVLVIFLM</sequence>
<dbReference type="Proteomes" id="UP000581688">
    <property type="component" value="Unassembled WGS sequence"/>
</dbReference>
<keyword evidence="6 10" id="KW-0407">Ion channel</keyword>
<dbReference type="GO" id="GO:0062054">
    <property type="term" value="F:fluoride channel activity"/>
    <property type="evidence" value="ECO:0007669"/>
    <property type="project" value="UniProtKB-UniRule"/>
</dbReference>
<feature type="binding site" evidence="10">
    <location>
        <position position="64"/>
    </location>
    <ligand>
        <name>Na(+)</name>
        <dbReference type="ChEBI" id="CHEBI:29101"/>
        <note>structural</note>
    </ligand>
</feature>
<feature type="transmembrane region" description="Helical" evidence="10">
    <location>
        <begin position="54"/>
        <end position="74"/>
    </location>
</feature>
<dbReference type="Pfam" id="PF02537">
    <property type="entry name" value="CRCB"/>
    <property type="match status" value="1"/>
</dbReference>
<keyword evidence="3 10" id="KW-0812">Transmembrane</keyword>
<gene>
    <name evidence="10" type="primary">fluC</name>
    <name evidence="10" type="synonym">crcB</name>
    <name evidence="11" type="ORF">HNQ94_001940</name>
</gene>
<evidence type="ECO:0000256" key="2">
    <source>
        <dbReference type="ARBA" id="ARBA00022475"/>
    </source>
</evidence>
<evidence type="ECO:0000256" key="7">
    <source>
        <dbReference type="ARBA" id="ARBA00035120"/>
    </source>
</evidence>
<dbReference type="PANTHER" id="PTHR28259:SF1">
    <property type="entry name" value="FLUORIDE EXPORT PROTEIN 1-RELATED"/>
    <property type="match status" value="1"/>
</dbReference>
<keyword evidence="12" id="KW-1185">Reference proteome</keyword>
<evidence type="ECO:0000256" key="3">
    <source>
        <dbReference type="ARBA" id="ARBA00022692"/>
    </source>
</evidence>
<keyword evidence="10" id="KW-0479">Metal-binding</keyword>
<keyword evidence="10" id="KW-0813">Transport</keyword>
<evidence type="ECO:0000313" key="11">
    <source>
        <dbReference type="EMBL" id="MBB6453491.1"/>
    </source>
</evidence>
<evidence type="ECO:0000256" key="9">
    <source>
        <dbReference type="ARBA" id="ARBA00049940"/>
    </source>
</evidence>
<comment type="subcellular location">
    <subcellularLocation>
        <location evidence="1 10">Cell membrane</location>
        <topology evidence="1 10">Multi-pass membrane protein</topology>
    </subcellularLocation>
</comment>
<feature type="binding site" evidence="10">
    <location>
        <position position="67"/>
    </location>
    <ligand>
        <name>Na(+)</name>
        <dbReference type="ChEBI" id="CHEBI:29101"/>
        <note>structural</note>
    </ligand>
</feature>
<evidence type="ECO:0000313" key="12">
    <source>
        <dbReference type="Proteomes" id="UP000581688"/>
    </source>
</evidence>
<organism evidence="11 12">
    <name type="scientific">Salirhabdus euzebyi</name>
    <dbReference type="NCBI Taxonomy" id="394506"/>
    <lineage>
        <taxon>Bacteria</taxon>
        <taxon>Bacillati</taxon>
        <taxon>Bacillota</taxon>
        <taxon>Bacilli</taxon>
        <taxon>Bacillales</taxon>
        <taxon>Bacillaceae</taxon>
        <taxon>Salirhabdus</taxon>
    </lineage>
</organism>
<dbReference type="PANTHER" id="PTHR28259">
    <property type="entry name" value="FLUORIDE EXPORT PROTEIN 1-RELATED"/>
    <property type="match status" value="1"/>
</dbReference>
<evidence type="ECO:0000256" key="6">
    <source>
        <dbReference type="ARBA" id="ARBA00023303"/>
    </source>
</evidence>
<feature type="transmembrane region" description="Helical" evidence="10">
    <location>
        <begin position="86"/>
        <end position="108"/>
    </location>
</feature>
<dbReference type="GO" id="GO:0046872">
    <property type="term" value="F:metal ion binding"/>
    <property type="evidence" value="ECO:0007669"/>
    <property type="project" value="UniProtKB-KW"/>
</dbReference>
<dbReference type="EMBL" id="JACHGH010000005">
    <property type="protein sequence ID" value="MBB6453491.1"/>
    <property type="molecule type" value="Genomic_DNA"/>
</dbReference>
<dbReference type="GO" id="GO:0140114">
    <property type="term" value="P:cellular detoxification of fluoride"/>
    <property type="evidence" value="ECO:0007669"/>
    <property type="project" value="UniProtKB-UniRule"/>
</dbReference>
<dbReference type="RefSeq" id="WP_174496152.1">
    <property type="nucleotide sequence ID" value="NZ_CADDWK010000006.1"/>
</dbReference>
<comment type="similarity">
    <text evidence="7 10">Belongs to the fluoride channel Fluc/FEX (TC 1.A.43) family.</text>
</comment>
<accession>A0A841Q504</accession>
<evidence type="ECO:0000256" key="5">
    <source>
        <dbReference type="ARBA" id="ARBA00023136"/>
    </source>
</evidence>
<keyword evidence="10" id="KW-0915">Sodium</keyword>
<comment type="function">
    <text evidence="9 10">Fluoride-specific ion channel. Important for reducing fluoride concentration in the cell, thus reducing its toxicity.</text>
</comment>
<evidence type="ECO:0000256" key="8">
    <source>
        <dbReference type="ARBA" id="ARBA00035585"/>
    </source>
</evidence>
<dbReference type="AlphaFoldDB" id="A0A841Q504"/>
<comment type="caution">
    <text evidence="11">The sequence shown here is derived from an EMBL/GenBank/DDBJ whole genome shotgun (WGS) entry which is preliminary data.</text>
</comment>
<keyword evidence="5 10" id="KW-0472">Membrane</keyword>